<dbReference type="Pfam" id="PF08281">
    <property type="entry name" value="Sigma70_r4_2"/>
    <property type="match status" value="1"/>
</dbReference>
<dbReference type="EMBL" id="JBHUOZ010000001">
    <property type="protein sequence ID" value="MFD2918848.1"/>
    <property type="molecule type" value="Genomic_DNA"/>
</dbReference>
<organism evidence="9 10">
    <name type="scientific">Terrimonas rubra</name>
    <dbReference type="NCBI Taxonomy" id="1035890"/>
    <lineage>
        <taxon>Bacteria</taxon>
        <taxon>Pseudomonadati</taxon>
        <taxon>Bacteroidota</taxon>
        <taxon>Chitinophagia</taxon>
        <taxon>Chitinophagales</taxon>
        <taxon>Chitinophagaceae</taxon>
        <taxon>Terrimonas</taxon>
    </lineage>
</organism>
<evidence type="ECO:0000256" key="2">
    <source>
        <dbReference type="ARBA" id="ARBA00023015"/>
    </source>
</evidence>
<dbReference type="Pfam" id="PF04542">
    <property type="entry name" value="Sigma70_r2"/>
    <property type="match status" value="1"/>
</dbReference>
<feature type="domain" description="RNA polymerase sigma-70 region 2" evidence="7">
    <location>
        <begin position="22"/>
        <end position="88"/>
    </location>
</feature>
<evidence type="ECO:0000256" key="6">
    <source>
        <dbReference type="RuleBase" id="RU000716"/>
    </source>
</evidence>
<evidence type="ECO:0000256" key="5">
    <source>
        <dbReference type="ARBA" id="ARBA00023163"/>
    </source>
</evidence>
<keyword evidence="2 6" id="KW-0805">Transcription regulation</keyword>
<keyword evidence="4 6" id="KW-0238">DNA-binding</keyword>
<gene>
    <name evidence="9" type="ORF">ACFS6H_03935</name>
</gene>
<evidence type="ECO:0000313" key="10">
    <source>
        <dbReference type="Proteomes" id="UP001597511"/>
    </source>
</evidence>
<dbReference type="InterPro" id="IPR000838">
    <property type="entry name" value="RNA_pol_sigma70_ECF_CS"/>
</dbReference>
<dbReference type="Gene3D" id="1.10.10.10">
    <property type="entry name" value="Winged helix-like DNA-binding domain superfamily/Winged helix DNA-binding domain"/>
    <property type="match status" value="1"/>
</dbReference>
<dbReference type="SUPFAM" id="SSF88659">
    <property type="entry name" value="Sigma3 and sigma4 domains of RNA polymerase sigma factors"/>
    <property type="match status" value="1"/>
</dbReference>
<evidence type="ECO:0000259" key="8">
    <source>
        <dbReference type="Pfam" id="PF08281"/>
    </source>
</evidence>
<comment type="similarity">
    <text evidence="1 6">Belongs to the sigma-70 factor family. ECF subfamily.</text>
</comment>
<protein>
    <recommendedName>
        <fullName evidence="6">RNA polymerase sigma factor</fullName>
    </recommendedName>
</protein>
<dbReference type="InterPro" id="IPR007627">
    <property type="entry name" value="RNA_pol_sigma70_r2"/>
</dbReference>
<dbReference type="SUPFAM" id="SSF88946">
    <property type="entry name" value="Sigma2 domain of RNA polymerase sigma factors"/>
    <property type="match status" value="1"/>
</dbReference>
<comment type="caution">
    <text evidence="9">The sequence shown here is derived from an EMBL/GenBank/DDBJ whole genome shotgun (WGS) entry which is preliminary data.</text>
</comment>
<name>A0ABW6A588_9BACT</name>
<dbReference type="RefSeq" id="WP_386095435.1">
    <property type="nucleotide sequence ID" value="NZ_JBHUOZ010000001.1"/>
</dbReference>
<dbReference type="InterPro" id="IPR013249">
    <property type="entry name" value="RNA_pol_sigma70_r4_t2"/>
</dbReference>
<feature type="domain" description="RNA polymerase sigma factor 70 region 4 type 2" evidence="8">
    <location>
        <begin position="129"/>
        <end position="178"/>
    </location>
</feature>
<evidence type="ECO:0000256" key="3">
    <source>
        <dbReference type="ARBA" id="ARBA00023082"/>
    </source>
</evidence>
<reference evidence="10" key="1">
    <citation type="journal article" date="2019" name="Int. J. Syst. Evol. Microbiol.">
        <title>The Global Catalogue of Microorganisms (GCM) 10K type strain sequencing project: providing services to taxonomists for standard genome sequencing and annotation.</title>
        <authorList>
            <consortium name="The Broad Institute Genomics Platform"/>
            <consortium name="The Broad Institute Genome Sequencing Center for Infectious Disease"/>
            <person name="Wu L."/>
            <person name="Ma J."/>
        </authorList>
    </citation>
    <scope>NUCLEOTIDE SEQUENCE [LARGE SCALE GENOMIC DNA]</scope>
    <source>
        <strain evidence="10">KCTC 23299</strain>
    </source>
</reference>
<keyword evidence="10" id="KW-1185">Reference proteome</keyword>
<accession>A0ABW6A588</accession>
<dbReference type="InterPro" id="IPR013325">
    <property type="entry name" value="RNA_pol_sigma_r2"/>
</dbReference>
<dbReference type="Gene3D" id="1.10.1740.10">
    <property type="match status" value="1"/>
</dbReference>
<dbReference type="InterPro" id="IPR039425">
    <property type="entry name" value="RNA_pol_sigma-70-like"/>
</dbReference>
<dbReference type="CDD" id="cd06171">
    <property type="entry name" value="Sigma70_r4"/>
    <property type="match status" value="1"/>
</dbReference>
<dbReference type="NCBIfam" id="TIGR02937">
    <property type="entry name" value="sigma70-ECF"/>
    <property type="match status" value="1"/>
</dbReference>
<dbReference type="Proteomes" id="UP001597511">
    <property type="component" value="Unassembled WGS sequence"/>
</dbReference>
<evidence type="ECO:0000256" key="1">
    <source>
        <dbReference type="ARBA" id="ARBA00010641"/>
    </source>
</evidence>
<sequence length="186" mass="21423">MDERLLIEQLKQGDEKAFKTVVDSWKDMVFNTILGIVQSVEDAEDLTQDVFIQVYNSIGTFKGESKLSTWLYRIAITKSLDFERKKKRKKRFGFMKSILGDNNEEEVIIPDFHHPGIALDKKEDASLLFEAIKELPENQKIAFVLNKVEGLSYQETSEIMQTTVPSVESLLHRAKTNLKKILTQKL</sequence>
<evidence type="ECO:0000313" key="9">
    <source>
        <dbReference type="EMBL" id="MFD2918848.1"/>
    </source>
</evidence>
<dbReference type="InterPro" id="IPR036388">
    <property type="entry name" value="WH-like_DNA-bd_sf"/>
</dbReference>
<dbReference type="PROSITE" id="PS01063">
    <property type="entry name" value="SIGMA70_ECF"/>
    <property type="match status" value="1"/>
</dbReference>
<proteinExistence type="inferred from homology"/>
<dbReference type="PANTHER" id="PTHR43133">
    <property type="entry name" value="RNA POLYMERASE ECF-TYPE SIGMA FACTO"/>
    <property type="match status" value="1"/>
</dbReference>
<keyword evidence="5 6" id="KW-0804">Transcription</keyword>
<dbReference type="InterPro" id="IPR013324">
    <property type="entry name" value="RNA_pol_sigma_r3/r4-like"/>
</dbReference>
<evidence type="ECO:0000256" key="4">
    <source>
        <dbReference type="ARBA" id="ARBA00023125"/>
    </source>
</evidence>
<evidence type="ECO:0000259" key="7">
    <source>
        <dbReference type="Pfam" id="PF04542"/>
    </source>
</evidence>
<dbReference type="PANTHER" id="PTHR43133:SF51">
    <property type="entry name" value="RNA POLYMERASE SIGMA FACTOR"/>
    <property type="match status" value="1"/>
</dbReference>
<dbReference type="InterPro" id="IPR014284">
    <property type="entry name" value="RNA_pol_sigma-70_dom"/>
</dbReference>
<keyword evidence="3 6" id="KW-0731">Sigma factor</keyword>